<reference evidence="3" key="1">
    <citation type="submission" date="2021-05" db="EMBL/GenBank/DDBJ databases">
        <authorList>
            <person name="Pietrasiak N."/>
            <person name="Ward R."/>
            <person name="Stajich J.E."/>
            <person name="Kurbessoian T."/>
        </authorList>
    </citation>
    <scope>NUCLEOTIDE SEQUENCE</scope>
    <source>
        <strain evidence="3">UHER 2000/2452</strain>
    </source>
</reference>
<sequence>MLSRDTQQQQLPSPFTVEGLGQSRQVQPQEQQPPQPPESNRGRGFRRSGNAMEVAAGASFNSAIIFLFHLLQVHPLGFVVALAGSHFYFVATAFGEGRDRAIGNVMTGASAGVAGIAALSDPIGELWEARQSQDSGTQQVQALYSPQSATGWSSDYMLILIGVIGVALLAVGSRENNRGRRR</sequence>
<proteinExistence type="predicted"/>
<feature type="transmembrane region" description="Helical" evidence="2">
    <location>
        <begin position="101"/>
        <end position="120"/>
    </location>
</feature>
<keyword evidence="2" id="KW-0812">Transmembrane</keyword>
<feature type="transmembrane region" description="Helical" evidence="2">
    <location>
        <begin position="76"/>
        <end position="94"/>
    </location>
</feature>
<evidence type="ECO:0000313" key="4">
    <source>
        <dbReference type="Proteomes" id="UP000757435"/>
    </source>
</evidence>
<feature type="region of interest" description="Disordered" evidence="1">
    <location>
        <begin position="1"/>
        <end position="46"/>
    </location>
</feature>
<evidence type="ECO:0000256" key="1">
    <source>
        <dbReference type="SAM" id="MobiDB-lite"/>
    </source>
</evidence>
<dbReference type="Proteomes" id="UP000757435">
    <property type="component" value="Unassembled WGS sequence"/>
</dbReference>
<comment type="caution">
    <text evidence="3">The sequence shown here is derived from an EMBL/GenBank/DDBJ whole genome shotgun (WGS) entry which is preliminary data.</text>
</comment>
<keyword evidence="2" id="KW-0472">Membrane</keyword>
<protein>
    <submittedName>
        <fullName evidence="3">Uncharacterized protein</fullName>
    </submittedName>
</protein>
<feature type="compositionally biased region" description="Polar residues" evidence="1">
    <location>
        <begin position="1"/>
        <end position="13"/>
    </location>
</feature>
<keyword evidence="2" id="KW-1133">Transmembrane helix</keyword>
<reference evidence="3" key="2">
    <citation type="journal article" date="2022" name="Microbiol. Resour. Announc.">
        <title>Metagenome Sequencing to Explore Phylogenomics of Terrestrial Cyanobacteria.</title>
        <authorList>
            <person name="Ward R.D."/>
            <person name="Stajich J.E."/>
            <person name="Johansen J.R."/>
            <person name="Huntemann M."/>
            <person name="Clum A."/>
            <person name="Foster B."/>
            <person name="Foster B."/>
            <person name="Roux S."/>
            <person name="Palaniappan K."/>
            <person name="Varghese N."/>
            <person name="Mukherjee S."/>
            <person name="Reddy T.B.K."/>
            <person name="Daum C."/>
            <person name="Copeland A."/>
            <person name="Chen I.A."/>
            <person name="Ivanova N.N."/>
            <person name="Kyrpides N.C."/>
            <person name="Shapiro N."/>
            <person name="Eloe-Fadrosh E.A."/>
            <person name="Pietrasiak N."/>
        </authorList>
    </citation>
    <scope>NUCLEOTIDE SEQUENCE</scope>
    <source>
        <strain evidence="3">UHER 2000/2452</strain>
    </source>
</reference>
<name>A0A951UR28_9CYAN</name>
<dbReference type="EMBL" id="JAHHHD010000029">
    <property type="protein sequence ID" value="MBW4661073.1"/>
    <property type="molecule type" value="Genomic_DNA"/>
</dbReference>
<organism evidence="3 4">
    <name type="scientific">Drouetiella hepatica Uher 2000/2452</name>
    <dbReference type="NCBI Taxonomy" id="904376"/>
    <lineage>
        <taxon>Bacteria</taxon>
        <taxon>Bacillati</taxon>
        <taxon>Cyanobacteriota</taxon>
        <taxon>Cyanophyceae</taxon>
        <taxon>Oculatellales</taxon>
        <taxon>Oculatellaceae</taxon>
        <taxon>Drouetiella</taxon>
    </lineage>
</organism>
<gene>
    <name evidence="3" type="ORF">KME15_20555</name>
</gene>
<dbReference type="AlphaFoldDB" id="A0A951UR28"/>
<accession>A0A951UR28</accession>
<feature type="transmembrane region" description="Helical" evidence="2">
    <location>
        <begin position="156"/>
        <end position="173"/>
    </location>
</feature>
<evidence type="ECO:0000256" key="2">
    <source>
        <dbReference type="SAM" id="Phobius"/>
    </source>
</evidence>
<evidence type="ECO:0000313" key="3">
    <source>
        <dbReference type="EMBL" id="MBW4661073.1"/>
    </source>
</evidence>
<feature type="transmembrane region" description="Helical" evidence="2">
    <location>
        <begin position="51"/>
        <end position="70"/>
    </location>
</feature>